<organism evidence="2 3">
    <name type="scientific">Tanacetum coccineum</name>
    <dbReference type="NCBI Taxonomy" id="301880"/>
    <lineage>
        <taxon>Eukaryota</taxon>
        <taxon>Viridiplantae</taxon>
        <taxon>Streptophyta</taxon>
        <taxon>Embryophyta</taxon>
        <taxon>Tracheophyta</taxon>
        <taxon>Spermatophyta</taxon>
        <taxon>Magnoliopsida</taxon>
        <taxon>eudicotyledons</taxon>
        <taxon>Gunneridae</taxon>
        <taxon>Pentapetalae</taxon>
        <taxon>asterids</taxon>
        <taxon>campanulids</taxon>
        <taxon>Asterales</taxon>
        <taxon>Asteraceae</taxon>
        <taxon>Asteroideae</taxon>
        <taxon>Anthemideae</taxon>
        <taxon>Anthemidinae</taxon>
        <taxon>Tanacetum</taxon>
    </lineage>
</organism>
<dbReference type="CDD" id="cd09272">
    <property type="entry name" value="RNase_HI_RT_Ty1"/>
    <property type="match status" value="1"/>
</dbReference>
<evidence type="ECO:0000313" key="3">
    <source>
        <dbReference type="Proteomes" id="UP001151760"/>
    </source>
</evidence>
<feature type="region of interest" description="Disordered" evidence="1">
    <location>
        <begin position="316"/>
        <end position="362"/>
    </location>
</feature>
<reference evidence="2" key="2">
    <citation type="submission" date="2022-01" db="EMBL/GenBank/DDBJ databases">
        <authorList>
            <person name="Yamashiro T."/>
            <person name="Shiraishi A."/>
            <person name="Satake H."/>
            <person name="Nakayama K."/>
        </authorList>
    </citation>
    <scope>NUCLEOTIDE SEQUENCE</scope>
</reference>
<protein>
    <submittedName>
        <fullName evidence="2">Uncharacterized protein</fullName>
    </submittedName>
</protein>
<dbReference type="PANTHER" id="PTHR11439:SF495">
    <property type="entry name" value="REVERSE TRANSCRIPTASE, RNA-DEPENDENT DNA POLYMERASE-RELATED"/>
    <property type="match status" value="1"/>
</dbReference>
<keyword evidence="3" id="KW-1185">Reference proteome</keyword>
<feature type="region of interest" description="Disordered" evidence="1">
    <location>
        <begin position="260"/>
        <end position="290"/>
    </location>
</feature>
<gene>
    <name evidence="2" type="ORF">Tco_0875901</name>
</gene>
<sequence length="509" mass="59205">MSTAKAEYVSLSAYCAQVIWMRTQLLDYGYRYNKIPMYCDSKSVIAISCNPVQHSRTKQINIRYHFIKEHVERVFHMAQQIFLAAQLVPKFQDIRRCNNYVVLQTVYLQQFWKTVSKVPDTKDTIKFKLDTQEIIYTVEMLCDTLHLPGIVDKVSAFYMKFLAQLWQTMFKDFVNCVFQKKNVIQYPRFTKLIIAYLMKKYPSISSRLEEDYHSIKYDIPFVSVYITRNVTVRGMLIPDAFLTDEICAIDDYKETTPRAYKTPTLDVTSPQGKKRKQSDKETSSPSKSLKVTIKQKHVVKGGQDDESYASKFVASMLNNDDDDSGNRLKPGSHKENPKVIHNDDDDDNKAEKKDEKKDDEMGSLEIMTEKMMWRRKGYMIKNMERKCVTIDEFWKVHQKVDQVLHKIVPQLAERATNDLIESNLKPMVADTIIQDRDAFQSQVLALISNEFDAQAPNIIEELFKNYVQNNVIQVHPTISMSTDTNSSADLQQQLYLKMKRSLQDQANDP</sequence>
<name>A0ABQ5BQX4_9ASTR</name>
<reference evidence="2" key="1">
    <citation type="journal article" date="2022" name="Int. J. Mol. Sci.">
        <title>Draft Genome of Tanacetum Coccineum: Genomic Comparison of Closely Related Tanacetum-Family Plants.</title>
        <authorList>
            <person name="Yamashiro T."/>
            <person name="Shiraishi A."/>
            <person name="Nakayama K."/>
            <person name="Satake H."/>
        </authorList>
    </citation>
    <scope>NUCLEOTIDE SEQUENCE</scope>
</reference>
<proteinExistence type="predicted"/>
<dbReference type="EMBL" id="BQNB010013536">
    <property type="protein sequence ID" value="GJT17195.1"/>
    <property type="molecule type" value="Genomic_DNA"/>
</dbReference>
<comment type="caution">
    <text evidence="2">The sequence shown here is derived from an EMBL/GenBank/DDBJ whole genome shotgun (WGS) entry which is preliminary data.</text>
</comment>
<dbReference type="Proteomes" id="UP001151760">
    <property type="component" value="Unassembled WGS sequence"/>
</dbReference>
<feature type="compositionally biased region" description="Basic and acidic residues" evidence="1">
    <location>
        <begin position="349"/>
        <end position="360"/>
    </location>
</feature>
<evidence type="ECO:0000313" key="2">
    <source>
        <dbReference type="EMBL" id="GJT17195.1"/>
    </source>
</evidence>
<feature type="compositionally biased region" description="Basic and acidic residues" evidence="1">
    <location>
        <begin position="332"/>
        <end position="342"/>
    </location>
</feature>
<evidence type="ECO:0000256" key="1">
    <source>
        <dbReference type="SAM" id="MobiDB-lite"/>
    </source>
</evidence>
<dbReference type="PANTHER" id="PTHR11439">
    <property type="entry name" value="GAG-POL-RELATED RETROTRANSPOSON"/>
    <property type="match status" value="1"/>
</dbReference>
<accession>A0ABQ5BQX4</accession>